<reference evidence="1" key="1">
    <citation type="submission" date="2021-03" db="EMBL/GenBank/DDBJ databases">
        <title>Evolutionary priming and transition to the ectomycorrhizal habit in an iconic lineage of mushroom-forming fungi: is preadaptation a requirement?</title>
        <authorList>
            <consortium name="DOE Joint Genome Institute"/>
            <person name="Looney B.P."/>
            <person name="Miyauchi S."/>
            <person name="Morin E."/>
            <person name="Drula E."/>
            <person name="Courty P.E."/>
            <person name="Chicoki N."/>
            <person name="Fauchery L."/>
            <person name="Kohler A."/>
            <person name="Kuo A."/>
            <person name="LaButti K."/>
            <person name="Pangilinan J."/>
            <person name="Lipzen A."/>
            <person name="Riley R."/>
            <person name="Andreopoulos W."/>
            <person name="He G."/>
            <person name="Johnson J."/>
            <person name="Barry K.W."/>
            <person name="Grigoriev I.V."/>
            <person name="Nagy L."/>
            <person name="Hibbett D."/>
            <person name="Henrissat B."/>
            <person name="Matheny P.B."/>
            <person name="Labbe J."/>
            <person name="Martin A.F."/>
        </authorList>
    </citation>
    <scope>NUCLEOTIDE SEQUENCE</scope>
    <source>
        <strain evidence="1">BPL698</strain>
    </source>
</reference>
<accession>A0ACC0UJY9</accession>
<protein>
    <submittedName>
        <fullName evidence="1">Uncharacterized protein</fullName>
    </submittedName>
</protein>
<proteinExistence type="predicted"/>
<dbReference type="EMBL" id="JAGFNK010000015">
    <property type="protein sequence ID" value="KAI9511881.1"/>
    <property type="molecule type" value="Genomic_DNA"/>
</dbReference>
<dbReference type="Proteomes" id="UP001207468">
    <property type="component" value="Unassembled WGS sequence"/>
</dbReference>
<keyword evidence="2" id="KW-1185">Reference proteome</keyword>
<sequence length="564" mass="63975">MQKQKLIYDIISLSALTQEEVIELNAGGLSLHALFSWAHFNLSVSVDRSNWTWTLGRRDTAPNKWKAFAEGARKFQPETGVFNLGKLPSIYNTTAFVRECYLEAEKVVWRQASLLCEAEAVSPGKTYFLWYLLIRLLQANQIILFAVDGHSPILFYFDGIYVLNDPLSEEYLPENINGGFLWLLFDTPGGSFSFPPVAYSTTCFPIQAPSPNPALYFTWRKCRRPVYTAFPIWSIEELKKGLELDRDFGAFKISLHGENPPRLEEAIDDILNNVVSYLGYVPQDIFRAVLSDFQDIHNDVMVAINKSPEDLGPMLRMVVGGEDFSKNQTSHRLIVVNPRRAVALKFKEYEEQSVRKLISYLKSVPQGATLAPWLFEVYAHRKIVGSVGVQRLGEPLREMTFHSDTFKPSAPNFPLIDAFIITHDDNQITIHLWVLQMTTSKMHIGSPKGYDKIREIIDTLLPQPEDTNVDRQATQRPTQPSSRLPDSSPPKKKQKKKAAASSSTGQLTTVKVHYVLVCPRDPPGSNEMREWILPKGWNDNIAGDGYLLEIPLNVRLLEAFPHNH</sequence>
<name>A0ACC0UJY9_9AGAM</name>
<organism evidence="1 2">
    <name type="scientific">Russula earlei</name>
    <dbReference type="NCBI Taxonomy" id="71964"/>
    <lineage>
        <taxon>Eukaryota</taxon>
        <taxon>Fungi</taxon>
        <taxon>Dikarya</taxon>
        <taxon>Basidiomycota</taxon>
        <taxon>Agaricomycotina</taxon>
        <taxon>Agaricomycetes</taxon>
        <taxon>Russulales</taxon>
        <taxon>Russulaceae</taxon>
        <taxon>Russula</taxon>
    </lineage>
</organism>
<evidence type="ECO:0000313" key="1">
    <source>
        <dbReference type="EMBL" id="KAI9511881.1"/>
    </source>
</evidence>
<comment type="caution">
    <text evidence="1">The sequence shown here is derived from an EMBL/GenBank/DDBJ whole genome shotgun (WGS) entry which is preliminary data.</text>
</comment>
<gene>
    <name evidence="1" type="ORF">F5148DRAFT_1312122</name>
</gene>
<evidence type="ECO:0000313" key="2">
    <source>
        <dbReference type="Proteomes" id="UP001207468"/>
    </source>
</evidence>